<evidence type="ECO:0000313" key="22">
    <source>
        <dbReference type="EMBL" id="MDT0690007.1"/>
    </source>
</evidence>
<feature type="domain" description="PAS" evidence="19">
    <location>
        <begin position="188"/>
        <end position="263"/>
    </location>
</feature>
<keyword evidence="7" id="KW-0812">Transmembrane</keyword>
<dbReference type="SMART" id="SM00387">
    <property type="entry name" value="HATPase_c"/>
    <property type="match status" value="1"/>
</dbReference>
<evidence type="ECO:0000256" key="7">
    <source>
        <dbReference type="ARBA" id="ARBA00022692"/>
    </source>
</evidence>
<evidence type="ECO:0000256" key="11">
    <source>
        <dbReference type="ARBA" id="ARBA00022989"/>
    </source>
</evidence>
<dbReference type="PANTHER" id="PTHR45339">
    <property type="entry name" value="HYBRID SIGNAL TRANSDUCTION HISTIDINE KINASE J"/>
    <property type="match status" value="1"/>
</dbReference>
<keyword evidence="9" id="KW-0418">Kinase</keyword>
<evidence type="ECO:0000256" key="1">
    <source>
        <dbReference type="ARBA" id="ARBA00000085"/>
    </source>
</evidence>
<evidence type="ECO:0000256" key="3">
    <source>
        <dbReference type="ARBA" id="ARBA00012438"/>
    </source>
</evidence>
<evidence type="ECO:0000256" key="4">
    <source>
        <dbReference type="ARBA" id="ARBA00022475"/>
    </source>
</evidence>
<dbReference type="InterPro" id="IPR036890">
    <property type="entry name" value="HATPase_C_sf"/>
</dbReference>
<evidence type="ECO:0000259" key="19">
    <source>
        <dbReference type="PROSITE" id="PS50112"/>
    </source>
</evidence>
<evidence type="ECO:0000256" key="14">
    <source>
        <dbReference type="PROSITE-ProRule" id="PRU00110"/>
    </source>
</evidence>
<feature type="domain" description="HPt" evidence="21">
    <location>
        <begin position="727"/>
        <end position="819"/>
    </location>
</feature>
<dbReference type="Gene3D" id="3.30.565.10">
    <property type="entry name" value="Histidine kinase-like ATPase, C-terminal domain"/>
    <property type="match status" value="1"/>
</dbReference>
<dbReference type="CDD" id="cd00082">
    <property type="entry name" value="HisKA"/>
    <property type="match status" value="1"/>
</dbReference>
<feature type="domain" description="PAC" evidence="20">
    <location>
        <begin position="260"/>
        <end position="314"/>
    </location>
</feature>
<dbReference type="Pfam" id="PF01627">
    <property type="entry name" value="Hpt"/>
    <property type="match status" value="1"/>
</dbReference>
<reference evidence="22 23" key="1">
    <citation type="submission" date="2023-09" db="EMBL/GenBank/DDBJ databases">
        <authorList>
            <person name="Rey-Velasco X."/>
        </authorList>
    </citation>
    <scope>NUCLEOTIDE SEQUENCE [LARGE SCALE GENOMIC DNA]</scope>
    <source>
        <strain evidence="22 23">F188</strain>
    </source>
</reference>
<comment type="catalytic activity">
    <reaction evidence="1">
        <text>ATP + protein L-histidine = ADP + protein N-phospho-L-histidine.</text>
        <dbReference type="EC" id="2.7.13.3"/>
    </reaction>
</comment>
<dbReference type="PROSITE" id="PS50113">
    <property type="entry name" value="PAC"/>
    <property type="match status" value="1"/>
</dbReference>
<dbReference type="InterPro" id="IPR029016">
    <property type="entry name" value="GAF-like_dom_sf"/>
</dbReference>
<evidence type="ECO:0000259" key="21">
    <source>
        <dbReference type="PROSITE" id="PS50894"/>
    </source>
</evidence>
<dbReference type="Pfam" id="PF02518">
    <property type="entry name" value="HATPase_c"/>
    <property type="match status" value="1"/>
</dbReference>
<dbReference type="SUPFAM" id="SSF55785">
    <property type="entry name" value="PYP-like sensor domain (PAS domain)"/>
    <property type="match status" value="1"/>
</dbReference>
<evidence type="ECO:0000259" key="20">
    <source>
        <dbReference type="PROSITE" id="PS50113"/>
    </source>
</evidence>
<dbReference type="SUPFAM" id="SSF47384">
    <property type="entry name" value="Homodimeric domain of signal transducing histidine kinase"/>
    <property type="match status" value="1"/>
</dbReference>
<keyword evidence="10" id="KW-0067">ATP-binding</keyword>
<dbReference type="Gene3D" id="3.30.450.20">
    <property type="entry name" value="PAS domain"/>
    <property type="match status" value="1"/>
</dbReference>
<dbReference type="InterPro" id="IPR003018">
    <property type="entry name" value="GAF"/>
</dbReference>
<comment type="subcellular location">
    <subcellularLocation>
        <location evidence="2">Cell membrane</location>
        <topology evidence="2">Multi-pass membrane protein</topology>
    </subcellularLocation>
</comment>
<sequence>MNDPHPNEEIWRIQTLLSYNILDTPYEEDFDGLVQLISIICESPIAIISMIDENRQWYKAKVGIAFNEVQREESFCQHTVLQDGILEIEDAKLDDRVKDNPHVTVSEGIRFYAGAPLKADNGHNIGTVCVVDTKPKKLRPDQRKALQILADQVMSLLEARKKNEELRKELSIVLDRKIEEAEKQLLQKEGEYDNLLKAIKLNNGVIEFSPEGKILKVNKNFLNSIGYSKEELLEKQHSILLNEEQKEDYCNFWQELKKGKSRGGRFMRRHKNGSEVWFQATYNPILDLDDEVIKVIKIAQDITAEINAQKEIQKAKETAESLNVHKDNFIANVSHEIRTPIHAILGFTELLLEQESIEGKLNYLKSIKTAGDNLLFIINDILDLSKIDAGIIEMDYSVFDLKQVVRNVFSILHLKAKQKEIALTYEFQEQVPQYLVGDKNRLTQILINLLGNAIKFTAQGSVKLGIGLQGSTGTKDRGYVEFTVTDTGIGIAEEKLDKIFQRFSQADEAISRKFGGTGLGLNISKQLIEKQDGSIEVSSEIGKGSTFKVVIPYKISENPIAEKSPYSVEGESITRKANILVCEDNELNQKLIKAILSEKGHHVDIASNGNIGLEFLAKNQYDLVFMDIQMPEKDGYETTREIRNTMDLKMPIIALSANFLNSEKVKCLERGMNDYLSKPFGKEELEGLLNRWLGSGGRKLTNAGVNKVRETDDVVFLNNLEEFSGGNEEFKAEMILLFIEQSERMLQDLEKSVEQNDFKSIKSTAHKFKSSFGIIGADTENLNNLEEIQEGEVNQKEVEELLKALKDQLKKIFFILKKINKPQYENPTGGR</sequence>
<keyword evidence="8" id="KW-0547">Nucleotide-binding</keyword>
<dbReference type="PROSITE" id="PS50894">
    <property type="entry name" value="HPT"/>
    <property type="match status" value="1"/>
</dbReference>
<dbReference type="InterPro" id="IPR035965">
    <property type="entry name" value="PAS-like_dom_sf"/>
</dbReference>
<dbReference type="InterPro" id="IPR000700">
    <property type="entry name" value="PAS-assoc_C"/>
</dbReference>
<dbReference type="EC" id="2.7.13.3" evidence="3"/>
<dbReference type="InterPro" id="IPR001789">
    <property type="entry name" value="Sig_transdc_resp-reg_receiver"/>
</dbReference>
<feature type="coiled-coil region" evidence="16">
    <location>
        <begin position="149"/>
        <end position="198"/>
    </location>
</feature>
<dbReference type="NCBIfam" id="TIGR00229">
    <property type="entry name" value="sensory_box"/>
    <property type="match status" value="1"/>
</dbReference>
<dbReference type="InterPro" id="IPR003594">
    <property type="entry name" value="HATPase_dom"/>
</dbReference>
<dbReference type="SUPFAM" id="SSF52172">
    <property type="entry name" value="CheY-like"/>
    <property type="match status" value="1"/>
</dbReference>
<dbReference type="Proteomes" id="UP001261624">
    <property type="component" value="Unassembled WGS sequence"/>
</dbReference>
<evidence type="ECO:0000256" key="16">
    <source>
        <dbReference type="SAM" id="Coils"/>
    </source>
</evidence>
<protein>
    <recommendedName>
        <fullName evidence="3">histidine kinase</fullName>
        <ecNumber evidence="3">2.7.13.3</ecNumber>
    </recommendedName>
</protein>
<dbReference type="EMBL" id="JAVRHM010000009">
    <property type="protein sequence ID" value="MDT0690007.1"/>
    <property type="molecule type" value="Genomic_DNA"/>
</dbReference>
<evidence type="ECO:0000259" key="17">
    <source>
        <dbReference type="PROSITE" id="PS50109"/>
    </source>
</evidence>
<dbReference type="PANTHER" id="PTHR45339:SF1">
    <property type="entry name" value="HYBRID SIGNAL TRANSDUCTION HISTIDINE KINASE J"/>
    <property type="match status" value="1"/>
</dbReference>
<dbReference type="CDD" id="cd00130">
    <property type="entry name" value="PAS"/>
    <property type="match status" value="1"/>
</dbReference>
<dbReference type="Gene3D" id="3.40.50.2300">
    <property type="match status" value="1"/>
</dbReference>
<evidence type="ECO:0000256" key="8">
    <source>
        <dbReference type="ARBA" id="ARBA00022741"/>
    </source>
</evidence>
<feature type="modified residue" description="Phosphohistidine" evidence="14">
    <location>
        <position position="766"/>
    </location>
</feature>
<dbReference type="Gene3D" id="1.20.120.160">
    <property type="entry name" value="HPT domain"/>
    <property type="match status" value="1"/>
</dbReference>
<evidence type="ECO:0000256" key="9">
    <source>
        <dbReference type="ARBA" id="ARBA00022777"/>
    </source>
</evidence>
<dbReference type="InterPro" id="IPR036641">
    <property type="entry name" value="HPT_dom_sf"/>
</dbReference>
<evidence type="ECO:0000256" key="2">
    <source>
        <dbReference type="ARBA" id="ARBA00004651"/>
    </source>
</evidence>
<accession>A0ABU3E201</accession>
<keyword evidence="23" id="KW-1185">Reference proteome</keyword>
<dbReference type="InterPro" id="IPR004358">
    <property type="entry name" value="Sig_transdc_His_kin-like_C"/>
</dbReference>
<keyword evidence="12" id="KW-0902">Two-component regulatory system</keyword>
<dbReference type="Gene3D" id="3.30.450.40">
    <property type="match status" value="1"/>
</dbReference>
<keyword evidence="5 15" id="KW-0597">Phosphoprotein</keyword>
<dbReference type="InterPro" id="IPR001610">
    <property type="entry name" value="PAC"/>
</dbReference>
<evidence type="ECO:0000256" key="6">
    <source>
        <dbReference type="ARBA" id="ARBA00022679"/>
    </source>
</evidence>
<dbReference type="Pfam" id="PF00512">
    <property type="entry name" value="HisKA"/>
    <property type="match status" value="1"/>
</dbReference>
<dbReference type="InterPro" id="IPR003661">
    <property type="entry name" value="HisK_dim/P_dom"/>
</dbReference>
<name>A0ABU3E201_9FLAO</name>
<dbReference type="SUPFAM" id="SSF55874">
    <property type="entry name" value="ATPase domain of HSP90 chaperone/DNA topoisomerase II/histidine kinase"/>
    <property type="match status" value="1"/>
</dbReference>
<keyword evidence="13" id="KW-0472">Membrane</keyword>
<evidence type="ECO:0000259" key="18">
    <source>
        <dbReference type="PROSITE" id="PS50110"/>
    </source>
</evidence>
<evidence type="ECO:0000313" key="23">
    <source>
        <dbReference type="Proteomes" id="UP001261624"/>
    </source>
</evidence>
<dbReference type="InterPro" id="IPR008207">
    <property type="entry name" value="Sig_transdc_His_kin_Hpt_dom"/>
</dbReference>
<dbReference type="Gene3D" id="1.10.287.130">
    <property type="match status" value="1"/>
</dbReference>
<dbReference type="InterPro" id="IPR036097">
    <property type="entry name" value="HisK_dim/P_sf"/>
</dbReference>
<dbReference type="SMART" id="SM00388">
    <property type="entry name" value="HisKA"/>
    <property type="match status" value="1"/>
</dbReference>
<dbReference type="InterPro" id="IPR011006">
    <property type="entry name" value="CheY-like_superfamily"/>
</dbReference>
<evidence type="ECO:0000256" key="5">
    <source>
        <dbReference type="ARBA" id="ARBA00022553"/>
    </source>
</evidence>
<dbReference type="PRINTS" id="PR00344">
    <property type="entry name" value="BCTRLSENSOR"/>
</dbReference>
<keyword evidence="4" id="KW-1003">Cell membrane</keyword>
<keyword evidence="11" id="KW-1133">Transmembrane helix</keyword>
<organism evidence="22 23">
    <name type="scientific">Autumnicola patrickiae</name>
    <dbReference type="NCBI Taxonomy" id="3075591"/>
    <lineage>
        <taxon>Bacteria</taxon>
        <taxon>Pseudomonadati</taxon>
        <taxon>Bacteroidota</taxon>
        <taxon>Flavobacteriia</taxon>
        <taxon>Flavobacteriales</taxon>
        <taxon>Flavobacteriaceae</taxon>
        <taxon>Autumnicola</taxon>
    </lineage>
</organism>
<keyword evidence="6" id="KW-0808">Transferase</keyword>
<dbReference type="PROSITE" id="PS50109">
    <property type="entry name" value="HIS_KIN"/>
    <property type="match status" value="1"/>
</dbReference>
<dbReference type="Pfam" id="PF00072">
    <property type="entry name" value="Response_reg"/>
    <property type="match status" value="1"/>
</dbReference>
<evidence type="ECO:0000256" key="13">
    <source>
        <dbReference type="ARBA" id="ARBA00023136"/>
    </source>
</evidence>
<feature type="domain" description="Histidine kinase" evidence="17">
    <location>
        <begin position="332"/>
        <end position="555"/>
    </location>
</feature>
<dbReference type="SUPFAM" id="SSF55781">
    <property type="entry name" value="GAF domain-like"/>
    <property type="match status" value="1"/>
</dbReference>
<dbReference type="Pfam" id="PF01590">
    <property type="entry name" value="GAF"/>
    <property type="match status" value="1"/>
</dbReference>
<dbReference type="RefSeq" id="WP_311684087.1">
    <property type="nucleotide sequence ID" value="NZ_JAVRHM010000009.1"/>
</dbReference>
<evidence type="ECO:0000256" key="12">
    <source>
        <dbReference type="ARBA" id="ARBA00023012"/>
    </source>
</evidence>
<evidence type="ECO:0000256" key="15">
    <source>
        <dbReference type="PROSITE-ProRule" id="PRU00169"/>
    </source>
</evidence>
<dbReference type="InterPro" id="IPR000014">
    <property type="entry name" value="PAS"/>
</dbReference>
<dbReference type="InterPro" id="IPR005467">
    <property type="entry name" value="His_kinase_dom"/>
</dbReference>
<dbReference type="SUPFAM" id="SSF47226">
    <property type="entry name" value="Histidine-containing phosphotransfer domain, HPT domain"/>
    <property type="match status" value="1"/>
</dbReference>
<gene>
    <name evidence="22" type="ORF">RM549_09445</name>
</gene>
<dbReference type="CDD" id="cd17546">
    <property type="entry name" value="REC_hyHK_CKI1_RcsC-like"/>
    <property type="match status" value="1"/>
</dbReference>
<dbReference type="SMART" id="SM00065">
    <property type="entry name" value="GAF"/>
    <property type="match status" value="1"/>
</dbReference>
<dbReference type="SMART" id="SM00448">
    <property type="entry name" value="REC"/>
    <property type="match status" value="1"/>
</dbReference>
<keyword evidence="16" id="KW-0175">Coiled coil</keyword>
<dbReference type="SMART" id="SM00086">
    <property type="entry name" value="PAC"/>
    <property type="match status" value="1"/>
</dbReference>
<feature type="modified residue" description="4-aspartylphosphate" evidence="15">
    <location>
        <position position="627"/>
    </location>
</feature>
<dbReference type="Pfam" id="PF13426">
    <property type="entry name" value="PAS_9"/>
    <property type="match status" value="1"/>
</dbReference>
<dbReference type="PROSITE" id="PS50112">
    <property type="entry name" value="PAS"/>
    <property type="match status" value="1"/>
</dbReference>
<feature type="domain" description="Response regulatory" evidence="18">
    <location>
        <begin position="578"/>
        <end position="693"/>
    </location>
</feature>
<dbReference type="PROSITE" id="PS50110">
    <property type="entry name" value="RESPONSE_REGULATORY"/>
    <property type="match status" value="1"/>
</dbReference>
<proteinExistence type="predicted"/>
<comment type="caution">
    <text evidence="22">The sequence shown here is derived from an EMBL/GenBank/DDBJ whole genome shotgun (WGS) entry which is preliminary data.</text>
</comment>
<evidence type="ECO:0000256" key="10">
    <source>
        <dbReference type="ARBA" id="ARBA00022840"/>
    </source>
</evidence>
<dbReference type="CDD" id="cd16922">
    <property type="entry name" value="HATPase_EvgS-ArcB-TorS-like"/>
    <property type="match status" value="1"/>
</dbReference>